<gene>
    <name evidence="3" type="ORF">CCMA1212_006727</name>
</gene>
<dbReference type="PRINTS" id="PR01270">
    <property type="entry name" value="HDASUPER"/>
</dbReference>
<evidence type="ECO:0000313" key="3">
    <source>
        <dbReference type="EMBL" id="TFB01108.1"/>
    </source>
</evidence>
<feature type="compositionally biased region" description="Basic and acidic residues" evidence="1">
    <location>
        <begin position="924"/>
        <end position="934"/>
    </location>
</feature>
<dbReference type="PANTHER" id="PTHR47558:SF1">
    <property type="entry name" value="HISTONE DEACETYLASE HOS3"/>
    <property type="match status" value="1"/>
</dbReference>
<dbReference type="SUPFAM" id="SSF52768">
    <property type="entry name" value="Arginase/deacetylase"/>
    <property type="match status" value="1"/>
</dbReference>
<dbReference type="InterPro" id="IPR053244">
    <property type="entry name" value="HDAC_HD_type_1"/>
</dbReference>
<protein>
    <submittedName>
        <fullName evidence="3">Histone deacetylase HOS3</fullName>
    </submittedName>
</protein>
<name>A0ABY2H215_9HYPO</name>
<evidence type="ECO:0000259" key="2">
    <source>
        <dbReference type="Pfam" id="PF00850"/>
    </source>
</evidence>
<dbReference type="InterPro" id="IPR023696">
    <property type="entry name" value="Ureohydrolase_dom_sf"/>
</dbReference>
<feature type="compositionally biased region" description="Polar residues" evidence="1">
    <location>
        <begin position="1108"/>
        <end position="1124"/>
    </location>
</feature>
<feature type="compositionally biased region" description="Low complexity" evidence="1">
    <location>
        <begin position="159"/>
        <end position="174"/>
    </location>
</feature>
<dbReference type="RefSeq" id="XP_073557309.1">
    <property type="nucleotide sequence ID" value="XM_073703930.1"/>
</dbReference>
<feature type="region of interest" description="Disordered" evidence="1">
    <location>
        <begin position="833"/>
        <end position="853"/>
    </location>
</feature>
<dbReference type="InterPro" id="IPR037138">
    <property type="entry name" value="His_deacetylse_dom_sf"/>
</dbReference>
<feature type="compositionally biased region" description="Low complexity" evidence="1">
    <location>
        <begin position="1152"/>
        <end position="1165"/>
    </location>
</feature>
<feature type="region of interest" description="Disordered" evidence="1">
    <location>
        <begin position="1106"/>
        <end position="1286"/>
    </location>
</feature>
<reference evidence="3 4" key="1">
    <citation type="submission" date="2018-01" db="EMBL/GenBank/DDBJ databases">
        <title>Genome characterization of the sugarcane-associated fungus Trichoderma ghanense CCMA-1212 and their application in lignocelulose bioconversion.</title>
        <authorList>
            <person name="Steindorff A.S."/>
            <person name="Mendes T.D."/>
            <person name="Vilela E.S.D."/>
            <person name="Rodrigues D.S."/>
            <person name="Formighieri E.F."/>
            <person name="Melo I.S."/>
            <person name="Favaro L.C.L."/>
        </authorList>
    </citation>
    <scope>NUCLEOTIDE SEQUENCE [LARGE SCALE GENOMIC DNA]</scope>
    <source>
        <strain evidence="3 4">CCMA-1212</strain>
    </source>
</reference>
<dbReference type="PANTHER" id="PTHR47558">
    <property type="entry name" value="HISTONE DEACETYLASE HOS3"/>
    <property type="match status" value="1"/>
</dbReference>
<dbReference type="Gene3D" id="3.40.800.20">
    <property type="entry name" value="Histone deacetylase domain"/>
    <property type="match status" value="1"/>
</dbReference>
<feature type="region of interest" description="Disordered" evidence="1">
    <location>
        <begin position="91"/>
        <end position="118"/>
    </location>
</feature>
<feature type="region of interest" description="Disordered" evidence="1">
    <location>
        <begin position="258"/>
        <end position="306"/>
    </location>
</feature>
<dbReference type="InterPro" id="IPR000286">
    <property type="entry name" value="HDACs"/>
</dbReference>
<feature type="compositionally biased region" description="Basic residues" evidence="1">
    <location>
        <begin position="99"/>
        <end position="113"/>
    </location>
</feature>
<feature type="compositionally biased region" description="Pro residues" evidence="1">
    <location>
        <begin position="140"/>
        <end position="154"/>
    </location>
</feature>
<dbReference type="Pfam" id="PF00850">
    <property type="entry name" value="Hist_deacetyl"/>
    <property type="match status" value="1"/>
</dbReference>
<feature type="compositionally biased region" description="Polar residues" evidence="1">
    <location>
        <begin position="1131"/>
        <end position="1148"/>
    </location>
</feature>
<sequence>MSLNAPSHRRPEQRASLSLSLNLNLNKTTTGRTESKKQLKQRESVIANAVVSPSSHGIAQTDGHRRPSQGIAALHSGRHQIAGCIDLARSTHTSSQTHTHTHLQPQRHLHNTHSTHSDTRTRFLGVFQAHISSERMSPRCNPPTEPMASPPNTEPPRRAAAAATSCSNSSSGSSSRDEGAGLSQSLSQLSLGQRGPRSPGLSPSPAPSTPQTPLNPPSHTSPSASPSASARAPSLSPSGRDSRAATPTLVRKASMNSLHSASGLGSSRPLSRRSSLGQAVSPGLRASFGNPEPEWRPPVTPSSVASGHFKDELEAHHGPVSTLYTETVVVLNDAVYGHRFSRPRTPKSALNTIVERPERIKASVLGVSAAYVRLGERHSDGALPILPKSNVHMLPSIPFRIHKTDRRLSLLSPAVTNVHGTKWMEEFKMMCESAEAILARGGKELQRPSMTRGPDHAAPETLHEGDLYLCNESLEAIEGALGAVCEGVDAVFSAGPRRAFVAVRPPGHHCSANLPSGFCWVNNVHVGIMHGILNHGLTHAAIIDFDLHHGDGSQAIAWAHNSRSMAATKNHAAWKKTSIGYFSLHDINSYPCEAGDDDKIKNASVCIENAHGQNIWNAHLQPWKTIEEFWDLYETKYSILLDKARSYLRGQAEKLQEAGVNPRAVIFLSAGFDASEWESAGMQRHKVNVPTEFYARLTQDVVRLAAEEGLCVDGRIVSVLEGGYSNRALTSGIISHLSGLVGKQNVPHRSRLSFPQGAFAEEDDHIPHSPASINPYDSSWWSAGELEKLEATVALPDITPKKPRTVAPPTYCTPTQASTARAVDPLRMRRSMSTLVNRSTVSSRSPSPSPPEIPWTIAASELSKLLIPRDRQTDSCTFEELNADAARVRRDGRSAGTPELERSTSRMSLRDRKPRAIDPIQEENQSRQTRDRSKTMATLAAEKATARGQTPQPIIGMPPKKTNRRLTASSAVPTQRSASRAAAAHGELPLRPSTSAGPIAGRPLSVAGNHAAQSSGPTGRVTVRRSRPTSSSGEAALRSPMLEAGKEALAEGTTAPAVSRLDATIDDMDKITKGIKKIKINLITQSQKEAREKARLEAEAAAAAAAATSSGELRPSSASTNRSVESGGLKTPNSSVGRRSTINATSPDGNMPALSTASESSLSTPNLEHFTPRTVSPEARQAVPNVSSPRSAKAMDEAHEFLQYQPEGPPPVTISSQEPLKWLPPSLPAGPPAVQPGLVKKSSTLFQYGGSGTIPFAKQPANRSPSPQKVQRKPSGPIRGTLPPKK</sequence>
<feature type="compositionally biased region" description="Polar residues" evidence="1">
    <location>
        <begin position="965"/>
        <end position="978"/>
    </location>
</feature>
<dbReference type="CDD" id="cd09998">
    <property type="entry name" value="HDAC_Hos3"/>
    <property type="match status" value="1"/>
</dbReference>
<dbReference type="Proteomes" id="UP001642720">
    <property type="component" value="Unassembled WGS sequence"/>
</dbReference>
<dbReference type="GeneID" id="300578380"/>
<feature type="domain" description="Histone deacetylase" evidence="2">
    <location>
        <begin position="415"/>
        <end position="739"/>
    </location>
</feature>
<organism evidence="3 4">
    <name type="scientific">Trichoderma ghanense</name>
    <dbReference type="NCBI Taxonomy" id="65468"/>
    <lineage>
        <taxon>Eukaryota</taxon>
        <taxon>Fungi</taxon>
        <taxon>Dikarya</taxon>
        <taxon>Ascomycota</taxon>
        <taxon>Pezizomycotina</taxon>
        <taxon>Sordariomycetes</taxon>
        <taxon>Hypocreomycetidae</taxon>
        <taxon>Hypocreales</taxon>
        <taxon>Hypocreaceae</taxon>
        <taxon>Trichoderma</taxon>
    </lineage>
</organism>
<evidence type="ECO:0000313" key="4">
    <source>
        <dbReference type="Proteomes" id="UP001642720"/>
    </source>
</evidence>
<feature type="compositionally biased region" description="Low complexity" evidence="1">
    <location>
        <begin position="181"/>
        <end position="201"/>
    </location>
</feature>
<dbReference type="InterPro" id="IPR023801">
    <property type="entry name" value="His_deacetylse_dom"/>
</dbReference>
<comment type="caution">
    <text evidence="3">The sequence shown here is derived from an EMBL/GenBank/DDBJ whole genome shotgun (WGS) entry which is preliminary data.</text>
</comment>
<accession>A0ABY2H215</accession>
<keyword evidence="4" id="KW-1185">Reference proteome</keyword>
<feature type="compositionally biased region" description="Low complexity" evidence="1">
    <location>
        <begin position="217"/>
        <end position="238"/>
    </location>
</feature>
<proteinExistence type="predicted"/>
<evidence type="ECO:0000256" key="1">
    <source>
        <dbReference type="SAM" id="MobiDB-lite"/>
    </source>
</evidence>
<feature type="compositionally biased region" description="Pro residues" evidence="1">
    <location>
        <begin position="202"/>
        <end position="216"/>
    </location>
</feature>
<dbReference type="EMBL" id="PPTA01000009">
    <property type="protein sequence ID" value="TFB01108.1"/>
    <property type="molecule type" value="Genomic_DNA"/>
</dbReference>
<feature type="compositionally biased region" description="Basic and acidic residues" evidence="1">
    <location>
        <begin position="889"/>
        <end position="916"/>
    </location>
</feature>
<feature type="compositionally biased region" description="Low complexity" evidence="1">
    <location>
        <begin position="260"/>
        <end position="277"/>
    </location>
</feature>
<feature type="region of interest" description="Disordered" evidence="1">
    <location>
        <begin position="132"/>
        <end position="244"/>
    </location>
</feature>
<feature type="region of interest" description="Disordered" evidence="1">
    <location>
        <begin position="889"/>
        <end position="1040"/>
    </location>
</feature>
<feature type="compositionally biased region" description="Pro residues" evidence="1">
    <location>
        <begin position="1225"/>
        <end position="1234"/>
    </location>
</feature>